<evidence type="ECO:0000313" key="2">
    <source>
        <dbReference type="Proteomes" id="UP001732700"/>
    </source>
</evidence>
<sequence length="536" mass="58861">MSGKGKRRSARLLKLEEQKNDDDVDACRLDPWQIIRNIVSRAAHGKRKKNGEIQKLQGEASSSQAIDTAYTGNISGKGPTSGQIIEHILDTLEMRDRLDLFTMPDDIQVCDYAERINRPSDFATLRQKNTDGMYQTLEQFENDVYMVFQKAISINSQDTIPYREAMSLMDQAKQVFLSLKSNRIYTEPELLAWSQKQLDVGPNKPGRDQEDGNGVGGSHDVAVAPAQQRPSSTPVKRKDAGAVTKQISLMKKAGNISADKGKARLEKGAREGKSTPQPVKRARKATMATAAEVEPGDARLGKRRLTYKYNGDRGRGRAIMTPPPLMLPALGDRHARLVQHPQVQGHTYHDSLRRFVRHAGLRARLAAEFRSLECEDRARQNPSQASYWNGFATRSCSYYPASPSSLSFLTPPPSGCTIVEEAPECKLETDSLVKLALRMHTPEFSESAKQVSCDTRGKGSSKDGDEIAVTEAVVPVPAPAQTSGTDKTASAVDFGPFAPPKLAPGRLGFGQFAGSSARPFKVKPPSLNSNGKKKRE</sequence>
<reference evidence="1" key="2">
    <citation type="submission" date="2025-09" db="UniProtKB">
        <authorList>
            <consortium name="EnsemblPlants"/>
        </authorList>
    </citation>
    <scope>IDENTIFICATION</scope>
</reference>
<reference evidence="1" key="1">
    <citation type="submission" date="2021-05" db="EMBL/GenBank/DDBJ databases">
        <authorList>
            <person name="Scholz U."/>
            <person name="Mascher M."/>
            <person name="Fiebig A."/>
        </authorList>
    </citation>
    <scope>NUCLEOTIDE SEQUENCE [LARGE SCALE GENOMIC DNA]</scope>
</reference>
<proteinExistence type="predicted"/>
<dbReference type="Proteomes" id="UP001732700">
    <property type="component" value="Chromosome 5A"/>
</dbReference>
<protein>
    <submittedName>
        <fullName evidence="1">Uncharacterized protein</fullName>
    </submittedName>
</protein>
<organism evidence="1 2">
    <name type="scientific">Avena sativa</name>
    <name type="common">Oat</name>
    <dbReference type="NCBI Taxonomy" id="4498"/>
    <lineage>
        <taxon>Eukaryota</taxon>
        <taxon>Viridiplantae</taxon>
        <taxon>Streptophyta</taxon>
        <taxon>Embryophyta</taxon>
        <taxon>Tracheophyta</taxon>
        <taxon>Spermatophyta</taxon>
        <taxon>Magnoliopsida</taxon>
        <taxon>Liliopsida</taxon>
        <taxon>Poales</taxon>
        <taxon>Poaceae</taxon>
        <taxon>BOP clade</taxon>
        <taxon>Pooideae</taxon>
        <taxon>Poodae</taxon>
        <taxon>Poeae</taxon>
        <taxon>Poeae Chloroplast Group 1 (Aveneae type)</taxon>
        <taxon>Aveninae</taxon>
        <taxon>Avena</taxon>
    </lineage>
</organism>
<evidence type="ECO:0000313" key="1">
    <source>
        <dbReference type="EnsemblPlants" id="AVESA.00010b.r2.5AG0806800.1.CDS"/>
    </source>
</evidence>
<dbReference type="EnsemblPlants" id="AVESA.00010b.r2.5AG0806800.1">
    <property type="protein sequence ID" value="AVESA.00010b.r2.5AG0806800.1.CDS"/>
    <property type="gene ID" value="AVESA.00010b.r2.5AG0806800"/>
</dbReference>
<name>A0ACD5XPS5_AVESA</name>
<accession>A0ACD5XPS5</accession>
<keyword evidence="2" id="KW-1185">Reference proteome</keyword>